<feature type="compositionally biased region" description="Polar residues" evidence="7">
    <location>
        <begin position="1036"/>
        <end position="1048"/>
    </location>
</feature>
<dbReference type="EMBL" id="SSOP01000276">
    <property type="protein sequence ID" value="KAB5589395.1"/>
    <property type="molecule type" value="Genomic_DNA"/>
</dbReference>
<feature type="compositionally biased region" description="Polar residues" evidence="7">
    <location>
        <begin position="338"/>
        <end position="377"/>
    </location>
</feature>
<comment type="subcellular location">
    <subcellularLocation>
        <location evidence="1">Membrane</location>
        <topology evidence="1">Multi-pass membrane protein</topology>
    </subcellularLocation>
</comment>
<comment type="caution">
    <text evidence="9">The sequence shown here is derived from an EMBL/GenBank/DDBJ whole genome shotgun (WGS) entry which is preliminary data.</text>
</comment>
<dbReference type="GO" id="GO:0005886">
    <property type="term" value="C:plasma membrane"/>
    <property type="evidence" value="ECO:0007669"/>
    <property type="project" value="TreeGrafter"/>
</dbReference>
<evidence type="ECO:0000256" key="2">
    <source>
        <dbReference type="ARBA" id="ARBA00022448"/>
    </source>
</evidence>
<feature type="transmembrane region" description="Helical" evidence="8">
    <location>
        <begin position="747"/>
        <end position="767"/>
    </location>
</feature>
<evidence type="ECO:0000256" key="7">
    <source>
        <dbReference type="SAM" id="MobiDB-lite"/>
    </source>
</evidence>
<accession>A0A5N5QCC2</accession>
<keyword evidence="2" id="KW-0813">Transport</keyword>
<feature type="transmembrane region" description="Helical" evidence="8">
    <location>
        <begin position="808"/>
        <end position="828"/>
    </location>
</feature>
<feature type="transmembrane region" description="Helical" evidence="8">
    <location>
        <begin position="940"/>
        <end position="957"/>
    </location>
</feature>
<evidence type="ECO:0000256" key="4">
    <source>
        <dbReference type="ARBA" id="ARBA00022989"/>
    </source>
</evidence>
<evidence type="ECO:0000313" key="9">
    <source>
        <dbReference type="EMBL" id="KAB5589395.1"/>
    </source>
</evidence>
<dbReference type="InterPro" id="IPR051143">
    <property type="entry name" value="TrkH_K-transport"/>
</dbReference>
<dbReference type="AlphaFoldDB" id="A0A5N5QCC2"/>
<evidence type="ECO:0000313" key="10">
    <source>
        <dbReference type="Proteomes" id="UP000383932"/>
    </source>
</evidence>
<dbReference type="PANTHER" id="PTHR31064:SF30">
    <property type="entry name" value="HIGH-AFFINITY POTASSIUM TRANSPORT PROTEIN-RELATED"/>
    <property type="match status" value="1"/>
</dbReference>
<dbReference type="OrthoDB" id="9999863at2759"/>
<feature type="transmembrane region" description="Helical" evidence="8">
    <location>
        <begin position="20"/>
        <end position="41"/>
    </location>
</feature>
<sequence>MTSSGLNTINLSTTTVWQQVILAILMFIGNSTSISLVVLLVRRSYFKSKCEDVVRMARQQRLERNLIKQAVAASGGTGMFGRMRTRAQTLFGRDQTTANHPKPEAREDGLGVPSETTAIESTQRRIIGRVRGGTIVTSIASDDTHINLGGDGKSNVDAWTKVTASEDVGASSGSSGQGHPDTGDANGPATAAIVPPKLTRTAPTPSGTMNVFPDMGTSESPADETHPHLIRTDTPSPVEPDFTSTSGNNPAGGKLKHRPKSLALGHESDRTAKKLRQRAGGIRVGDREVLESNLPESRPQYNEENKPQDDRASDNRRSFGERASHEGASAEESGQDVVVQTSSPTTMSKPESPNANTQFAISNLSPKSGTFASSPNAISERVHTPSSAKFKIPRNPERLGGARLSPIDPTRPNNPNRSSLEHQPPSPLRNSELFAPPRKAKISTSSQRTAPSPVRPVFLHPPNVVPRARRTTFVDSVHSLHPQGHGRDRASTLSNESGHAQSQRTMHRGRNGTITTPSMPYSHLPPHAEGNASTDGIDSRPAGQGDKLANESMYSHPSHAHASQAHSSYQHRPRAQTGQGGLPNPLELIAQLGVDYLPGVRKFLGEHEREVVNETEGRGRKGSIHVRTDTGSHSGGAGNAPGIADDDISLDEEDLMKMGGDEYNALVVLSWIVAGHYLLHHAIAFTILAPYSAKVSLVRDVIEAQDKSSGRKLNTTWFALFTVISAYANAGLTVVDTSLTQMSSAYVMIFVIIWLILVGATAFPLSLRFSVWVGTKIFRRGSTAKGLRFLLRHPRRCFMYLFPSHQSWYLLFTLVVIFILDWVAYLTFNIGMPGIDSVPTGPRVVGGFLQAVGQRAGGFTTINLQAIAPALQVVYIATMFVQVYPIAMAVRTSNVYEDSGVVIYHEETDDEEPTDLPAGRGAGFTAYLGWHLKHQLAKDLFWLIAALTTLCAFERILSVETAYFNIFSLFFEIVIAFANVGFSLGVSSQPFSLSGEMRTIPRLVIIGLMIRGRHRGLPMAIDRAVQLPPEYKTTSLVAGPSGVSSRRSTIGRASRRPTVGTWTRTSVRQRQRAQDPTLDSDEE</sequence>
<evidence type="ECO:0000256" key="3">
    <source>
        <dbReference type="ARBA" id="ARBA00022692"/>
    </source>
</evidence>
<feature type="transmembrane region" description="Helical" evidence="8">
    <location>
        <begin position="717"/>
        <end position="735"/>
    </location>
</feature>
<dbReference type="GO" id="GO:0140107">
    <property type="term" value="F:high-affinity potassium ion transmembrane transporter activity"/>
    <property type="evidence" value="ECO:0007669"/>
    <property type="project" value="TreeGrafter"/>
</dbReference>
<dbReference type="GO" id="GO:0030007">
    <property type="term" value="P:intracellular potassium ion homeostasis"/>
    <property type="evidence" value="ECO:0007669"/>
    <property type="project" value="TreeGrafter"/>
</dbReference>
<feature type="transmembrane region" description="Helical" evidence="8">
    <location>
        <begin position="963"/>
        <end position="986"/>
    </location>
</feature>
<dbReference type="Pfam" id="PF02386">
    <property type="entry name" value="TrkH"/>
    <property type="match status" value="1"/>
</dbReference>
<keyword evidence="10" id="KW-1185">Reference proteome</keyword>
<name>A0A5N5QCC2_9AGAM</name>
<evidence type="ECO:0000256" key="5">
    <source>
        <dbReference type="ARBA" id="ARBA00023065"/>
    </source>
</evidence>
<keyword evidence="6 8" id="KW-0472">Membrane</keyword>
<evidence type="ECO:0000256" key="1">
    <source>
        <dbReference type="ARBA" id="ARBA00004141"/>
    </source>
</evidence>
<feature type="compositionally biased region" description="Low complexity" evidence="7">
    <location>
        <begin position="554"/>
        <end position="568"/>
    </location>
</feature>
<feature type="transmembrane region" description="Helical" evidence="8">
    <location>
        <begin position="665"/>
        <end position="689"/>
    </location>
</feature>
<keyword evidence="3 8" id="KW-0812">Transmembrane</keyword>
<feature type="region of interest" description="Disordered" evidence="7">
    <location>
        <begin position="1036"/>
        <end position="1083"/>
    </location>
</feature>
<protein>
    <submittedName>
        <fullName evidence="9">High-affinity potassium transport protein</fullName>
    </submittedName>
</protein>
<evidence type="ECO:0000256" key="8">
    <source>
        <dbReference type="SAM" id="Phobius"/>
    </source>
</evidence>
<proteinExistence type="predicted"/>
<dbReference type="InterPro" id="IPR003445">
    <property type="entry name" value="Cat_transpt"/>
</dbReference>
<feature type="region of interest" description="Disordered" evidence="7">
    <location>
        <begin position="165"/>
        <end position="462"/>
    </location>
</feature>
<reference evidence="9 10" key="1">
    <citation type="journal article" date="2019" name="Fungal Biol. Biotechnol.">
        <title>Draft genome sequence of fastidious pathogen Ceratobasidium theobromae, which causes vascular-streak dieback in Theobroma cacao.</title>
        <authorList>
            <person name="Ali S.S."/>
            <person name="Asman A."/>
            <person name="Shao J."/>
            <person name="Firmansyah A.P."/>
            <person name="Susilo A.W."/>
            <person name="Rosmana A."/>
            <person name="McMahon P."/>
            <person name="Junaid M."/>
            <person name="Guest D."/>
            <person name="Kheng T.Y."/>
            <person name="Meinhardt L.W."/>
            <person name="Bailey B.A."/>
        </authorList>
    </citation>
    <scope>NUCLEOTIDE SEQUENCE [LARGE SCALE GENOMIC DNA]</scope>
    <source>
        <strain evidence="9 10">CT2</strain>
    </source>
</reference>
<feature type="region of interest" description="Disordered" evidence="7">
    <location>
        <begin position="612"/>
        <end position="644"/>
    </location>
</feature>
<dbReference type="GO" id="GO:1990573">
    <property type="term" value="P:potassium ion import across plasma membrane"/>
    <property type="evidence" value="ECO:0007669"/>
    <property type="project" value="TreeGrafter"/>
</dbReference>
<feature type="compositionally biased region" description="Basic and acidic residues" evidence="7">
    <location>
        <begin position="301"/>
        <end position="325"/>
    </location>
</feature>
<feature type="region of interest" description="Disordered" evidence="7">
    <location>
        <begin position="479"/>
        <end position="584"/>
    </location>
</feature>
<keyword evidence="5" id="KW-0406">Ion transport</keyword>
<evidence type="ECO:0000256" key="6">
    <source>
        <dbReference type="ARBA" id="ARBA00023136"/>
    </source>
</evidence>
<organism evidence="9 10">
    <name type="scientific">Ceratobasidium theobromae</name>
    <dbReference type="NCBI Taxonomy" id="1582974"/>
    <lineage>
        <taxon>Eukaryota</taxon>
        <taxon>Fungi</taxon>
        <taxon>Dikarya</taxon>
        <taxon>Basidiomycota</taxon>
        <taxon>Agaricomycotina</taxon>
        <taxon>Agaricomycetes</taxon>
        <taxon>Cantharellales</taxon>
        <taxon>Ceratobasidiaceae</taxon>
        <taxon>Ceratobasidium</taxon>
    </lineage>
</organism>
<dbReference type="PANTHER" id="PTHR31064">
    <property type="entry name" value="POTASSIUM TRANSPORT PROTEIN DDB_G0292412-RELATED"/>
    <property type="match status" value="1"/>
</dbReference>
<feature type="compositionally biased region" description="Polar residues" evidence="7">
    <location>
        <begin position="491"/>
        <end position="504"/>
    </location>
</feature>
<keyword evidence="4 8" id="KW-1133">Transmembrane helix</keyword>
<gene>
    <name evidence="9" type="ORF">CTheo_7162</name>
</gene>
<dbReference type="Proteomes" id="UP000383932">
    <property type="component" value="Unassembled WGS sequence"/>
</dbReference>